<sequence length="1058" mass="116128">MPGASSPDLTLNTNTSTNHDALTSRSSQEPAKSGCLKRFLVLVYASLARRLDAMSSFAKVDLLRFVRWLDSPLGHGVLKCTLAYTIASLATFLTPLSNFLGTLDGKHVVATITVYFHPARSTGSMIEAVLIAVVAIAYAELVSILSMVVSVLVGSVLGLVTLAHVLVVVIFIGGGFGFMGWVKQKMANPLVNVGSTLASLAIISVVTKENAVISNVFSNQKIVQVFKMLIMGITSTAAVNVLVWRVSARHLLRTSMAKATASLGGMLSAISASFLKGVEEEQMSAGFTASSATYNATYPQMLKNLREAKFEDYFLGRERIYLLERSTVKAIETLARSIGGLRSAANTQLSLLRLAESDQGPPALTRFLTVSSLGDYEGISPGSPSPRRPSRVLSRPGSPGQTPGTSTLDDGDDGGDVGGPTPSSLFKLFVDLMGPSMEALTQSLVLILREPPWETAPKDEVTISDELRQPLTEALSQFNEARADALQKLYTMIERENSTSRRIQAGLEEVAAACGHFSFSLQTFGEEMQKYLDVLDDLKYVSDHSKPSWRWVLWWRKDDVAAQGRKLSTLPFESSAEAESLIKPIRKRDVPKGIPDSMVHRRDTYNWQAAPNSSRILSTISQSILKFARKIARDDILFGIKVGIGASLWAMLAFIEATRDFYNHYRGEWGLLSFMIVCSMTVGASNTTGWARFMGTFFGAVFSLFNWTVSQGNAVALILLGWLVSFWNFYLIVARGKAPLGRMTILAYNVSTLYAYSLSQRVEDDDDDEGGIHPIMMKIVKHRVISVTAGILWGLIVCRVIWPISARRKFKEGVSMLYLQMGLIWRRGPLAILLRSDCSESYLKSGEQVAMQRYANRLESLRQSAASEFELRGPFPMETYGRIMRCTNRILDSFYAMSLVAHRDGSLSPGERALLEYTATERAVLCDRICHVFQVLASSMMLEYPLTDAVPSVTGIRDRLLAKIFQFRKEHSAEAMRNLGYAGEAETENGESSRGDATALVSGNGGARVGGVVAEEKDYALIYAYTLVTGQVAQELKIAEKEIESLFGVLNEESPLLV</sequence>
<feature type="region of interest" description="Disordered" evidence="5">
    <location>
        <begin position="376"/>
        <end position="420"/>
    </location>
</feature>
<evidence type="ECO:0000313" key="9">
    <source>
        <dbReference type="Proteomes" id="UP001642720"/>
    </source>
</evidence>
<evidence type="ECO:0000256" key="5">
    <source>
        <dbReference type="SAM" id="MobiDB-lite"/>
    </source>
</evidence>
<feature type="compositionally biased region" description="Low complexity" evidence="5">
    <location>
        <begin position="391"/>
        <end position="408"/>
    </location>
</feature>
<feature type="compositionally biased region" description="Polar residues" evidence="5">
    <location>
        <begin position="7"/>
        <end position="29"/>
    </location>
</feature>
<dbReference type="GeneID" id="300578679"/>
<dbReference type="EMBL" id="PPTA01000009">
    <property type="protein sequence ID" value="TFB01381.1"/>
    <property type="molecule type" value="Genomic_DNA"/>
</dbReference>
<feature type="domain" description="Integral membrane bound transporter" evidence="7">
    <location>
        <begin position="660"/>
        <end position="797"/>
    </location>
</feature>
<evidence type="ECO:0000313" key="8">
    <source>
        <dbReference type="EMBL" id="TFB01381.1"/>
    </source>
</evidence>
<feature type="transmembrane region" description="Helical" evidence="6">
    <location>
        <begin position="715"/>
        <end position="733"/>
    </location>
</feature>
<feature type="region of interest" description="Disordered" evidence="5">
    <location>
        <begin position="1"/>
        <end position="29"/>
    </location>
</feature>
<feature type="transmembrane region" description="Helical" evidence="6">
    <location>
        <begin position="189"/>
        <end position="206"/>
    </location>
</feature>
<evidence type="ECO:0000259" key="7">
    <source>
        <dbReference type="Pfam" id="PF13515"/>
    </source>
</evidence>
<dbReference type="PANTHER" id="PTHR47804">
    <property type="entry name" value="60S RIBOSOMAL PROTEIN L19"/>
    <property type="match status" value="1"/>
</dbReference>
<keyword evidence="4 6" id="KW-0472">Membrane</keyword>
<dbReference type="RefSeq" id="XP_073557582.1">
    <property type="nucleotide sequence ID" value="XM_073704229.1"/>
</dbReference>
<dbReference type="Pfam" id="PF13515">
    <property type="entry name" value="FUSC_2"/>
    <property type="match status" value="1"/>
</dbReference>
<proteinExistence type="predicted"/>
<evidence type="ECO:0000256" key="1">
    <source>
        <dbReference type="ARBA" id="ARBA00004141"/>
    </source>
</evidence>
<comment type="caution">
    <text evidence="8">The sequence shown here is derived from an EMBL/GenBank/DDBJ whole genome shotgun (WGS) entry which is preliminary data.</text>
</comment>
<dbReference type="InterPro" id="IPR052430">
    <property type="entry name" value="IVT-Associated"/>
</dbReference>
<keyword evidence="9" id="KW-1185">Reference proteome</keyword>
<comment type="subcellular location">
    <subcellularLocation>
        <location evidence="1">Membrane</location>
        <topology evidence="1">Multi-pass membrane protein</topology>
    </subcellularLocation>
</comment>
<name>A0ABY2GZW4_9HYPO</name>
<evidence type="ECO:0000256" key="2">
    <source>
        <dbReference type="ARBA" id="ARBA00022692"/>
    </source>
</evidence>
<evidence type="ECO:0000256" key="3">
    <source>
        <dbReference type="ARBA" id="ARBA00022989"/>
    </source>
</evidence>
<feature type="transmembrane region" description="Helical" evidence="6">
    <location>
        <begin position="784"/>
        <end position="802"/>
    </location>
</feature>
<evidence type="ECO:0000256" key="6">
    <source>
        <dbReference type="SAM" id="Phobius"/>
    </source>
</evidence>
<protein>
    <recommendedName>
        <fullName evidence="7">Integral membrane bound transporter domain-containing protein</fullName>
    </recommendedName>
</protein>
<reference evidence="8 9" key="1">
    <citation type="submission" date="2018-01" db="EMBL/GenBank/DDBJ databases">
        <title>Genome characterization of the sugarcane-associated fungus Trichoderma ghanense CCMA-1212 and their application in lignocelulose bioconversion.</title>
        <authorList>
            <person name="Steindorff A.S."/>
            <person name="Mendes T.D."/>
            <person name="Vilela E.S.D."/>
            <person name="Rodrigues D.S."/>
            <person name="Formighieri E.F."/>
            <person name="Melo I.S."/>
            <person name="Favaro L.C.L."/>
        </authorList>
    </citation>
    <scope>NUCLEOTIDE SEQUENCE [LARGE SCALE GENOMIC DNA]</scope>
    <source>
        <strain evidence="8 9">CCMA-1212</strain>
    </source>
</reference>
<keyword evidence="2 6" id="KW-0812">Transmembrane</keyword>
<dbReference type="Proteomes" id="UP001642720">
    <property type="component" value="Unassembled WGS sequence"/>
</dbReference>
<evidence type="ECO:0000256" key="4">
    <source>
        <dbReference type="ARBA" id="ARBA00023136"/>
    </source>
</evidence>
<feature type="transmembrane region" description="Helical" evidence="6">
    <location>
        <begin position="226"/>
        <end position="246"/>
    </location>
</feature>
<organism evidence="8 9">
    <name type="scientific">Trichoderma ghanense</name>
    <dbReference type="NCBI Taxonomy" id="65468"/>
    <lineage>
        <taxon>Eukaryota</taxon>
        <taxon>Fungi</taxon>
        <taxon>Dikarya</taxon>
        <taxon>Ascomycota</taxon>
        <taxon>Pezizomycotina</taxon>
        <taxon>Sordariomycetes</taxon>
        <taxon>Hypocreomycetidae</taxon>
        <taxon>Hypocreales</taxon>
        <taxon>Hypocreaceae</taxon>
        <taxon>Trichoderma</taxon>
    </lineage>
</organism>
<feature type="transmembrane region" description="Helical" evidence="6">
    <location>
        <begin position="128"/>
        <end position="153"/>
    </location>
</feature>
<feature type="transmembrane region" description="Helical" evidence="6">
    <location>
        <begin position="667"/>
        <end position="684"/>
    </location>
</feature>
<dbReference type="InterPro" id="IPR049453">
    <property type="entry name" value="Memb_transporter_dom"/>
</dbReference>
<gene>
    <name evidence="8" type="ORF">CCMA1212_007049</name>
</gene>
<keyword evidence="3 6" id="KW-1133">Transmembrane helix</keyword>
<feature type="transmembrane region" description="Helical" evidence="6">
    <location>
        <begin position="159"/>
        <end position="182"/>
    </location>
</feature>
<dbReference type="PANTHER" id="PTHR47804:SF1">
    <property type="entry name" value="DUF2421 DOMAIN-CONTAINING PROTEIN"/>
    <property type="match status" value="1"/>
</dbReference>
<accession>A0ABY2GZW4</accession>